<evidence type="ECO:0000313" key="3">
    <source>
        <dbReference type="Proteomes" id="UP000275865"/>
    </source>
</evidence>
<evidence type="ECO:0000256" key="1">
    <source>
        <dbReference type="SAM" id="Phobius"/>
    </source>
</evidence>
<proteinExistence type="predicted"/>
<evidence type="ECO:0000313" key="2">
    <source>
        <dbReference type="EMBL" id="RKN31868.1"/>
    </source>
</evidence>
<dbReference type="Gene3D" id="2.130.10.10">
    <property type="entry name" value="YVTN repeat-like/Quinoprotein amine dehydrogenase"/>
    <property type="match status" value="1"/>
</dbReference>
<feature type="transmembrane region" description="Helical" evidence="1">
    <location>
        <begin position="425"/>
        <end position="446"/>
    </location>
</feature>
<dbReference type="InterPro" id="IPR015943">
    <property type="entry name" value="WD40/YVTN_repeat-like_dom_sf"/>
</dbReference>
<dbReference type="Proteomes" id="UP000275865">
    <property type="component" value="Unassembled WGS sequence"/>
</dbReference>
<protein>
    <recommendedName>
        <fullName evidence="4">WD40 repeat domain-containing protein</fullName>
    </recommendedName>
</protein>
<keyword evidence="1" id="KW-1133">Transmembrane helix</keyword>
<accession>A0A3A9Y3B5</accession>
<organism evidence="2 3">
    <name type="scientific">Micromonospora musae</name>
    <dbReference type="NCBI Taxonomy" id="1894970"/>
    <lineage>
        <taxon>Bacteria</taxon>
        <taxon>Bacillati</taxon>
        <taxon>Actinomycetota</taxon>
        <taxon>Actinomycetes</taxon>
        <taxon>Micromonosporales</taxon>
        <taxon>Micromonosporaceae</taxon>
        <taxon>Micromonospora</taxon>
    </lineage>
</organism>
<comment type="caution">
    <text evidence="2">The sequence shown here is derived from an EMBL/GenBank/DDBJ whole genome shotgun (WGS) entry which is preliminary data.</text>
</comment>
<feature type="transmembrane region" description="Helical" evidence="1">
    <location>
        <begin position="39"/>
        <end position="57"/>
    </location>
</feature>
<dbReference type="AlphaFoldDB" id="A0A3A9Y3B5"/>
<reference evidence="2 3" key="1">
    <citation type="submission" date="2018-09" db="EMBL/GenBank/DDBJ databases">
        <title>Micromonospora sp. nov. MS1-9, isolated from a root of Musa sp.</title>
        <authorList>
            <person name="Kuncharoen N."/>
            <person name="Kudo T."/>
            <person name="Ohkuma M."/>
            <person name="Yuki M."/>
            <person name="Tanasupawat S."/>
        </authorList>
    </citation>
    <scope>NUCLEOTIDE SEQUENCE [LARGE SCALE GENOMIC DNA]</scope>
    <source>
        <strain evidence="2 3">MS1-9</strain>
    </source>
</reference>
<evidence type="ECO:0008006" key="4">
    <source>
        <dbReference type="Google" id="ProtNLM"/>
    </source>
</evidence>
<dbReference type="SUPFAM" id="SSF50969">
    <property type="entry name" value="YVTN repeat-like/Quinoprotein amine dehydrogenase"/>
    <property type="match status" value="1"/>
</dbReference>
<dbReference type="EMBL" id="RAZT01000007">
    <property type="protein sequence ID" value="RKN31868.1"/>
    <property type="molecule type" value="Genomic_DNA"/>
</dbReference>
<keyword evidence="1" id="KW-0472">Membrane</keyword>
<name>A0A3A9Y3B5_9ACTN</name>
<sequence length="471" mass="50499">MTTRLTQALRHLADEVPATSVPEELFDAARTRHRRRRTVVAAVVVVLVLLAGTGYALRPVALPAPATPRVDEPGLPTRLVVPPLRTASVRESAPGAAALLFGGPAVRTDWFENRMGVLAADADRYRVLDAGTNVPGFEALLSPDGRYAWERGRLYDLTTGSTVPGAPIGQPLAFAPDGTRLVYAADDTFTPPNTYATPYVGVYDRSSRAEVLRVRVGSAWIPPGRTAALSPDGAELALQVRDEVWLTRVADAGADRSAEPYRRLPLAGGRLAGPGSWLPDGRSLAVLERSTCTDCPMPSYPRTWRLATRAVTDAVAQPAAAFPELRSRSYVQVLGWRSADEAVALVGVPGPEAVDRPEEHDIAWGPYHELGTEAVELVLLRRGAPAPEVLLRTPAGITELAVAADLAVDGDVRPSGRPDYGPPPFWLVALWLLGAAVLAVPLLALLRHWRGRRTGVRPRRAVTRRGPGAPG</sequence>
<dbReference type="RefSeq" id="WP_120689442.1">
    <property type="nucleotide sequence ID" value="NZ_RAZT01000007.1"/>
</dbReference>
<gene>
    <name evidence="2" type="ORF">D7044_16505</name>
</gene>
<keyword evidence="1" id="KW-0812">Transmembrane</keyword>
<dbReference type="InterPro" id="IPR011044">
    <property type="entry name" value="Quino_amine_DH_bsu"/>
</dbReference>